<comment type="caution">
    <text evidence="7">The sequence shown here is derived from an EMBL/GenBank/DDBJ whole genome shotgun (WGS) entry which is preliminary data.</text>
</comment>
<evidence type="ECO:0000256" key="1">
    <source>
        <dbReference type="ARBA" id="ARBA00004141"/>
    </source>
</evidence>
<name>A0A9P4QLT8_9PLEO</name>
<protein>
    <submittedName>
        <fullName evidence="7">Uncharacterized protein</fullName>
    </submittedName>
</protein>
<dbReference type="AlphaFoldDB" id="A0A9P4QLT8"/>
<feature type="transmembrane region" description="Helical" evidence="6">
    <location>
        <begin position="534"/>
        <end position="555"/>
    </location>
</feature>
<dbReference type="InterPro" id="IPR045863">
    <property type="entry name" value="CorA_TM1_TM2"/>
</dbReference>
<evidence type="ECO:0000256" key="3">
    <source>
        <dbReference type="ARBA" id="ARBA00022989"/>
    </source>
</evidence>
<proteinExistence type="predicted"/>
<keyword evidence="2 6" id="KW-0812">Transmembrane</keyword>
<keyword evidence="8" id="KW-1185">Reference proteome</keyword>
<dbReference type="EMBL" id="ML996345">
    <property type="protein sequence ID" value="KAF2727236.1"/>
    <property type="molecule type" value="Genomic_DNA"/>
</dbReference>
<reference evidence="7" key="1">
    <citation type="journal article" date="2020" name="Stud. Mycol.">
        <title>101 Dothideomycetes genomes: a test case for predicting lifestyles and emergence of pathogens.</title>
        <authorList>
            <person name="Haridas S."/>
            <person name="Albert R."/>
            <person name="Binder M."/>
            <person name="Bloem J."/>
            <person name="Labutti K."/>
            <person name="Salamov A."/>
            <person name="Andreopoulos B."/>
            <person name="Baker S."/>
            <person name="Barry K."/>
            <person name="Bills G."/>
            <person name="Bluhm B."/>
            <person name="Cannon C."/>
            <person name="Castanera R."/>
            <person name="Culley D."/>
            <person name="Daum C."/>
            <person name="Ezra D."/>
            <person name="Gonzalez J."/>
            <person name="Henrissat B."/>
            <person name="Kuo A."/>
            <person name="Liang C."/>
            <person name="Lipzen A."/>
            <person name="Lutzoni F."/>
            <person name="Magnuson J."/>
            <person name="Mondo S."/>
            <person name="Nolan M."/>
            <person name="Ohm R."/>
            <person name="Pangilinan J."/>
            <person name="Park H.-J."/>
            <person name="Ramirez L."/>
            <person name="Alfaro M."/>
            <person name="Sun H."/>
            <person name="Tritt A."/>
            <person name="Yoshinaga Y."/>
            <person name="Zwiers L.-H."/>
            <person name="Turgeon B."/>
            <person name="Goodwin S."/>
            <person name="Spatafora J."/>
            <person name="Crous P."/>
            <person name="Grigoriev I."/>
        </authorList>
    </citation>
    <scope>NUCLEOTIDE SEQUENCE</scope>
    <source>
        <strain evidence="7">CBS 125425</strain>
    </source>
</reference>
<dbReference type="OrthoDB" id="3231000at2759"/>
<evidence type="ECO:0000256" key="4">
    <source>
        <dbReference type="ARBA" id="ARBA00023136"/>
    </source>
</evidence>
<keyword evidence="4 6" id="KW-0472">Membrane</keyword>
<dbReference type="Proteomes" id="UP000799444">
    <property type="component" value="Unassembled WGS sequence"/>
</dbReference>
<dbReference type="SUPFAM" id="SSF144083">
    <property type="entry name" value="Magnesium transport protein CorA, transmembrane region"/>
    <property type="match status" value="1"/>
</dbReference>
<evidence type="ECO:0000313" key="7">
    <source>
        <dbReference type="EMBL" id="KAF2727236.1"/>
    </source>
</evidence>
<feature type="compositionally biased region" description="Polar residues" evidence="5">
    <location>
        <begin position="584"/>
        <end position="594"/>
    </location>
</feature>
<feature type="region of interest" description="Disordered" evidence="5">
    <location>
        <begin position="570"/>
        <end position="594"/>
    </location>
</feature>
<gene>
    <name evidence="7" type="ORF">EJ04DRAFT_506027</name>
</gene>
<evidence type="ECO:0000313" key="8">
    <source>
        <dbReference type="Proteomes" id="UP000799444"/>
    </source>
</evidence>
<evidence type="ECO:0000256" key="2">
    <source>
        <dbReference type="ARBA" id="ARBA00022692"/>
    </source>
</evidence>
<dbReference type="Pfam" id="PF01544">
    <property type="entry name" value="CorA"/>
    <property type="match status" value="1"/>
</dbReference>
<dbReference type="Gene3D" id="1.20.58.340">
    <property type="entry name" value="Magnesium transport protein CorA, transmembrane region"/>
    <property type="match status" value="1"/>
</dbReference>
<evidence type="ECO:0000256" key="6">
    <source>
        <dbReference type="SAM" id="Phobius"/>
    </source>
</evidence>
<feature type="compositionally biased region" description="Basic and acidic residues" evidence="5">
    <location>
        <begin position="24"/>
        <end position="35"/>
    </location>
</feature>
<accession>A0A9P4QLT8</accession>
<dbReference type="GO" id="GO:0046873">
    <property type="term" value="F:metal ion transmembrane transporter activity"/>
    <property type="evidence" value="ECO:0007669"/>
    <property type="project" value="InterPro"/>
</dbReference>
<evidence type="ECO:0000256" key="5">
    <source>
        <dbReference type="SAM" id="MobiDB-lite"/>
    </source>
</evidence>
<sequence>MASAPHPQSDEKSPLRSSRSRLSARREKPLTDREYADRVKSYAQLSAGQHYRTLANFLFAPYQRNVGDAVPSATSPSKKYSERFLTMYILNESSPPQVHNVCDVAGFSKVASDSEDLNVLLFLRGHQPPEMLNAIGAKYRVDPEFFRQHLDLGSRVDQSGNSPFTCLPSTCGNIVRLPSITVASRSSGSGLSRFHHHNKLSKIREETAKRLEDHIHNIRQGRESQLPQGTSLVRDFAIHDYQHFSLDQEISVYVAGNGKRWIGIVWLDTGIDLSQDKSGPWQAKALQCESWEIQFSPIVQHQPGAALNRRDLIRSSTAPQLTSKIDWQEPSRLLQTSSLLHRNYGEHLDNETMNADPFYALTDIFAFVAAAEAHFLDTLQLSLDREIDIPLLSRYSSKTTTALWNLVYNKRLLSRHLRRLQDITSFISHQSKIADWPVASTPDKQIVAARAAERLRMDYTHLVDRCHALCEAFDNAMDILQNNTMIEESQRAIQQAEGLAKLTRLAFFFIPLSLTSSMFGMNVKQFVTEAPMSIWVWVVTSTVTLMFSYAVLSWGNWRLNEIMSRANEKRKRKRPVDVERPSVEMSTRPSSVAK</sequence>
<dbReference type="GO" id="GO:0016020">
    <property type="term" value="C:membrane"/>
    <property type="evidence" value="ECO:0007669"/>
    <property type="project" value="UniProtKB-SubCell"/>
</dbReference>
<comment type="subcellular location">
    <subcellularLocation>
        <location evidence="1">Membrane</location>
        <topology evidence="1">Multi-pass membrane protein</topology>
    </subcellularLocation>
</comment>
<dbReference type="InterPro" id="IPR002523">
    <property type="entry name" value="MgTranspt_CorA/ZnTranspt_ZntB"/>
</dbReference>
<organism evidence="7 8">
    <name type="scientific">Polyplosphaeria fusca</name>
    <dbReference type="NCBI Taxonomy" id="682080"/>
    <lineage>
        <taxon>Eukaryota</taxon>
        <taxon>Fungi</taxon>
        <taxon>Dikarya</taxon>
        <taxon>Ascomycota</taxon>
        <taxon>Pezizomycotina</taxon>
        <taxon>Dothideomycetes</taxon>
        <taxon>Pleosporomycetidae</taxon>
        <taxon>Pleosporales</taxon>
        <taxon>Tetraplosphaeriaceae</taxon>
        <taxon>Polyplosphaeria</taxon>
    </lineage>
</organism>
<feature type="region of interest" description="Disordered" evidence="5">
    <location>
        <begin position="1"/>
        <end position="35"/>
    </location>
</feature>
<keyword evidence="3 6" id="KW-1133">Transmembrane helix</keyword>